<dbReference type="EMBL" id="JARGYT010000013">
    <property type="protein sequence ID" value="MDZ5761980.1"/>
    <property type="molecule type" value="Genomic_DNA"/>
</dbReference>
<evidence type="ECO:0000313" key="1">
    <source>
        <dbReference type="EMBL" id="MDZ5761980.1"/>
    </source>
</evidence>
<keyword evidence="2" id="KW-1185">Reference proteome</keyword>
<protein>
    <submittedName>
        <fullName evidence="1">Uncharacterized protein</fullName>
    </submittedName>
</protein>
<sequence>MTINKSISKIGDARIKYEKRVTKLVLRNIKVA</sequence>
<accession>A0ABU5L7X8</accession>
<organism evidence="1 2">
    <name type="scientific">Candidatus Cyrtobacter comes</name>
    <dbReference type="NCBI Taxonomy" id="675776"/>
    <lineage>
        <taxon>Bacteria</taxon>
        <taxon>Pseudomonadati</taxon>
        <taxon>Pseudomonadota</taxon>
        <taxon>Alphaproteobacteria</taxon>
        <taxon>Rickettsiales</taxon>
        <taxon>Candidatus Midichloriaceae</taxon>
        <taxon>Candidatus Cyrtobacter</taxon>
    </lineage>
</organism>
<reference evidence="1 2" key="1">
    <citation type="submission" date="2023-02" db="EMBL/GenBank/DDBJ databases">
        <title>Host association and intracellularity evolved multiple times independently in the Rickettsiales.</title>
        <authorList>
            <person name="Castelli M."/>
            <person name="Nardi T."/>
            <person name="Gammuto L."/>
            <person name="Bellinzona G."/>
            <person name="Sabaneyeva E."/>
            <person name="Potekhin A."/>
            <person name="Serra V."/>
            <person name="Petroni G."/>
            <person name="Sassera D."/>
        </authorList>
    </citation>
    <scope>NUCLEOTIDE SEQUENCE [LARGE SCALE GENOMIC DNA]</scope>
    <source>
        <strain evidence="1 2">BOD18</strain>
    </source>
</reference>
<dbReference type="Proteomes" id="UP001293791">
    <property type="component" value="Unassembled WGS sequence"/>
</dbReference>
<evidence type="ECO:0000313" key="2">
    <source>
        <dbReference type="Proteomes" id="UP001293791"/>
    </source>
</evidence>
<gene>
    <name evidence="1" type="ORF">Cyrtocomes_00345</name>
</gene>
<comment type="caution">
    <text evidence="1">The sequence shown here is derived from an EMBL/GenBank/DDBJ whole genome shotgun (WGS) entry which is preliminary data.</text>
</comment>
<proteinExistence type="predicted"/>
<name>A0ABU5L7X8_9RICK</name>